<evidence type="ECO:0000256" key="3">
    <source>
        <dbReference type="ARBA" id="ARBA00022519"/>
    </source>
</evidence>
<reference evidence="8" key="1">
    <citation type="journal article" date="2014" name="Int. J. Syst. Evol. Microbiol.">
        <title>Complete genome sequence of Corynebacterium casei LMG S-19264T (=DSM 44701T), isolated from a smear-ripened cheese.</title>
        <authorList>
            <consortium name="US DOE Joint Genome Institute (JGI-PGF)"/>
            <person name="Walter F."/>
            <person name="Albersmeier A."/>
            <person name="Kalinowski J."/>
            <person name="Ruckert C."/>
        </authorList>
    </citation>
    <scope>NUCLEOTIDE SEQUENCE</scope>
    <source>
        <strain evidence="8">KCTC 12368</strain>
    </source>
</reference>
<name>A0A918Q9A0_9BACT</name>
<accession>A0A918Q9A0</accession>
<evidence type="ECO:0000256" key="4">
    <source>
        <dbReference type="ARBA" id="ARBA00022679"/>
    </source>
</evidence>
<dbReference type="CDD" id="cd07984">
    <property type="entry name" value="LPLAT_LABLAT-like"/>
    <property type="match status" value="1"/>
</dbReference>
<keyword evidence="5 7" id="KW-0472">Membrane</keyword>
<dbReference type="RefSeq" id="WP_018475591.1">
    <property type="nucleotide sequence ID" value="NZ_BMWX01000006.1"/>
</dbReference>
<dbReference type="EMBL" id="BMWX01000006">
    <property type="protein sequence ID" value="GGZ36303.1"/>
    <property type="molecule type" value="Genomic_DNA"/>
</dbReference>
<feature type="transmembrane region" description="Helical" evidence="7">
    <location>
        <begin position="12"/>
        <end position="30"/>
    </location>
</feature>
<evidence type="ECO:0000256" key="7">
    <source>
        <dbReference type="SAM" id="Phobius"/>
    </source>
</evidence>
<evidence type="ECO:0000256" key="5">
    <source>
        <dbReference type="ARBA" id="ARBA00023136"/>
    </source>
</evidence>
<organism evidence="8 9">
    <name type="scientific">Echinicola pacifica</name>
    <dbReference type="NCBI Taxonomy" id="346377"/>
    <lineage>
        <taxon>Bacteria</taxon>
        <taxon>Pseudomonadati</taxon>
        <taxon>Bacteroidota</taxon>
        <taxon>Cytophagia</taxon>
        <taxon>Cytophagales</taxon>
        <taxon>Cyclobacteriaceae</taxon>
        <taxon>Echinicola</taxon>
    </lineage>
</organism>
<dbReference type="PIRSF" id="PIRSF026649">
    <property type="entry name" value="MsbB"/>
    <property type="match status" value="1"/>
</dbReference>
<dbReference type="GO" id="GO:0009247">
    <property type="term" value="P:glycolipid biosynthetic process"/>
    <property type="evidence" value="ECO:0007669"/>
    <property type="project" value="UniProtKB-ARBA"/>
</dbReference>
<keyword evidence="7" id="KW-0812">Transmembrane</keyword>
<sequence>MFIFRVISYLPLWFLYLLSDLFFILAYHIIGYRKKVVKTNLEHAFPELSPEEIRKIMRKFYRNLTDSFAETIKMLTMSQDEVARRFLIINHEQLTEYIDQGKIVMGLTAHFFNWEGQVIGFKAQTKPFLDTVYLKIKNPFFEKLMQTMRGRFGGALIEKSDFQRNFIRNRNKPRLIGLAADQRPNREDQRYSATFMNRETGFFEGGEKLAKKFDLPVFYSEVRKIKRGYYQYTYHLITEAPHDPTPHSITDTFIRLLEENIRKEPALYLWSHNRWKNSK</sequence>
<protein>
    <submittedName>
        <fullName evidence="8">Acetyltransferase</fullName>
    </submittedName>
</protein>
<evidence type="ECO:0000256" key="2">
    <source>
        <dbReference type="ARBA" id="ARBA00022475"/>
    </source>
</evidence>
<dbReference type="Proteomes" id="UP000619457">
    <property type="component" value="Unassembled WGS sequence"/>
</dbReference>
<gene>
    <name evidence="8" type="ORF">GCM10007049_32080</name>
</gene>
<dbReference type="Pfam" id="PF03279">
    <property type="entry name" value="Lip_A_acyltrans"/>
    <property type="match status" value="1"/>
</dbReference>
<dbReference type="PANTHER" id="PTHR30606:SF10">
    <property type="entry name" value="PHOSPHATIDYLINOSITOL MANNOSIDE ACYLTRANSFERASE"/>
    <property type="match status" value="1"/>
</dbReference>
<evidence type="ECO:0000313" key="8">
    <source>
        <dbReference type="EMBL" id="GGZ36303.1"/>
    </source>
</evidence>
<dbReference type="GO" id="GO:0005886">
    <property type="term" value="C:plasma membrane"/>
    <property type="evidence" value="ECO:0007669"/>
    <property type="project" value="UniProtKB-SubCell"/>
</dbReference>
<comment type="caution">
    <text evidence="8">The sequence shown here is derived from an EMBL/GenBank/DDBJ whole genome shotgun (WGS) entry which is preliminary data.</text>
</comment>
<proteinExistence type="predicted"/>
<keyword evidence="7" id="KW-1133">Transmembrane helix</keyword>
<keyword evidence="3" id="KW-0997">Cell inner membrane</keyword>
<evidence type="ECO:0000256" key="1">
    <source>
        <dbReference type="ARBA" id="ARBA00004533"/>
    </source>
</evidence>
<evidence type="ECO:0000313" key="9">
    <source>
        <dbReference type="Proteomes" id="UP000619457"/>
    </source>
</evidence>
<dbReference type="InterPro" id="IPR004960">
    <property type="entry name" value="LipA_acyltrans"/>
</dbReference>
<dbReference type="GO" id="GO:0016746">
    <property type="term" value="F:acyltransferase activity"/>
    <property type="evidence" value="ECO:0007669"/>
    <property type="project" value="UniProtKB-KW"/>
</dbReference>
<keyword evidence="2" id="KW-1003">Cell membrane</keyword>
<keyword evidence="4" id="KW-0808">Transferase</keyword>
<keyword evidence="9" id="KW-1185">Reference proteome</keyword>
<dbReference type="PANTHER" id="PTHR30606">
    <property type="entry name" value="LIPID A BIOSYNTHESIS LAUROYL ACYLTRANSFERASE"/>
    <property type="match status" value="1"/>
</dbReference>
<reference evidence="8" key="2">
    <citation type="submission" date="2020-09" db="EMBL/GenBank/DDBJ databases">
        <authorList>
            <person name="Sun Q."/>
            <person name="Kim S."/>
        </authorList>
    </citation>
    <scope>NUCLEOTIDE SEQUENCE</scope>
    <source>
        <strain evidence="8">KCTC 12368</strain>
    </source>
</reference>
<keyword evidence="6" id="KW-0012">Acyltransferase</keyword>
<evidence type="ECO:0000256" key="6">
    <source>
        <dbReference type="ARBA" id="ARBA00023315"/>
    </source>
</evidence>
<dbReference type="AlphaFoldDB" id="A0A918Q9A0"/>
<comment type="subcellular location">
    <subcellularLocation>
        <location evidence="1">Cell inner membrane</location>
    </subcellularLocation>
</comment>